<protein>
    <submittedName>
        <fullName evidence="1">Uncharacterized protein</fullName>
    </submittedName>
</protein>
<accession>A0ACC3C8A8</accession>
<evidence type="ECO:0000313" key="2">
    <source>
        <dbReference type="Proteomes" id="UP000798662"/>
    </source>
</evidence>
<gene>
    <name evidence="1" type="ORF">I4F81_008736</name>
</gene>
<dbReference type="Proteomes" id="UP000798662">
    <property type="component" value="Chromosome 2"/>
</dbReference>
<sequence length="115" mass="12921">MPALSLPVHPSRSLPVTMTKSGIAAGLNKGHIVTKRAVATKPSQRKGILGKRVAFVRTLIREVVGFAPYEKRALELLRIGKDKRTLKFCKKRLGTHLRAKRKREELSEALRSKRN</sequence>
<keyword evidence="2" id="KW-1185">Reference proteome</keyword>
<organism evidence="1 2">
    <name type="scientific">Pyropia yezoensis</name>
    <name type="common">Susabi-nori</name>
    <name type="synonym">Porphyra yezoensis</name>
    <dbReference type="NCBI Taxonomy" id="2788"/>
    <lineage>
        <taxon>Eukaryota</taxon>
        <taxon>Rhodophyta</taxon>
        <taxon>Bangiophyceae</taxon>
        <taxon>Bangiales</taxon>
        <taxon>Bangiaceae</taxon>
        <taxon>Pyropia</taxon>
    </lineage>
</organism>
<evidence type="ECO:0000313" key="1">
    <source>
        <dbReference type="EMBL" id="KAK1866216.1"/>
    </source>
</evidence>
<name>A0ACC3C8A8_PYRYE</name>
<reference evidence="1" key="1">
    <citation type="submission" date="2019-11" db="EMBL/GenBank/DDBJ databases">
        <title>Nori genome reveals adaptations in red seaweeds to the harsh intertidal environment.</title>
        <authorList>
            <person name="Wang D."/>
            <person name="Mao Y."/>
        </authorList>
    </citation>
    <scope>NUCLEOTIDE SEQUENCE</scope>
    <source>
        <tissue evidence="1">Gametophyte</tissue>
    </source>
</reference>
<dbReference type="EMBL" id="CM020619">
    <property type="protein sequence ID" value="KAK1866216.1"/>
    <property type="molecule type" value="Genomic_DNA"/>
</dbReference>
<proteinExistence type="predicted"/>
<comment type="caution">
    <text evidence="1">The sequence shown here is derived from an EMBL/GenBank/DDBJ whole genome shotgun (WGS) entry which is preliminary data.</text>
</comment>